<proteinExistence type="predicted"/>
<feature type="region of interest" description="Disordered" evidence="1">
    <location>
        <begin position="51"/>
        <end position="167"/>
    </location>
</feature>
<dbReference type="InterPro" id="IPR032071">
    <property type="entry name" value="DUF4806"/>
</dbReference>
<evidence type="ECO:0000313" key="4">
    <source>
        <dbReference type="Proteomes" id="UP001346869"/>
    </source>
</evidence>
<evidence type="ECO:0000256" key="1">
    <source>
        <dbReference type="SAM" id="MobiDB-lite"/>
    </source>
</evidence>
<dbReference type="EMBL" id="JAUZQC010000008">
    <property type="protein sequence ID" value="KAK5867744.1"/>
    <property type="molecule type" value="Genomic_DNA"/>
</dbReference>
<sequence>MRVIKSCAHYKDAEAMLGSYGEGCNTSELQTDAELETCLPSKRPRRAVHRFGDDTSSDEDMGAPEGVSQLQSSPIIRGTASKQRMTHGTAPAPALSPPPEAPRSSVARHGGINHDAPCSGVSQLQSSPIIRGTASKQRMTHGTAPAPALSPPPEAPRSSVARHGGMNHDAPCSAFEVQKLTLLQKIVHQNEQILAKLDFLASRQNCPTPEMTGPEISNVQFPLEDLQAVDAFEDLLKDQANASTRQQIISSLSIIGGQDLKRITWNILGRIFGVAVAHQINWKGVNSKRAFSRMAIRPLLFCAVRKNPIACKSAMDEDISKHAIRMGSVPCPCLRGSSSSEDRLLSRKLPSLSPSRFPLMLVWTRLIDIFLTGHDPGLDSKVAAFLNFD</sequence>
<reference evidence="3 4" key="1">
    <citation type="journal article" date="2023" name="Genes (Basel)">
        <title>Chromosome-Level Genome Assembly and Circadian Gene Repertoire of the Patagonia Blennie Eleginops maclovinus-The Closest Ancestral Proxy of Antarctic Cryonotothenioids.</title>
        <authorList>
            <person name="Cheng C.C."/>
            <person name="Rivera-Colon A.G."/>
            <person name="Minhas B.F."/>
            <person name="Wilson L."/>
            <person name="Rayamajhi N."/>
            <person name="Vargas-Chacoff L."/>
            <person name="Catchen J.M."/>
        </authorList>
    </citation>
    <scope>NUCLEOTIDE SEQUENCE [LARGE SCALE GENOMIC DNA]</scope>
    <source>
        <strain evidence="3">JMC-PN-2008</strain>
    </source>
</reference>
<dbReference type="AlphaFoldDB" id="A0AAN7XVH7"/>
<protein>
    <recommendedName>
        <fullName evidence="2">DUF4806 domain-containing protein</fullName>
    </recommendedName>
</protein>
<gene>
    <name evidence="3" type="ORF">PBY51_012208</name>
</gene>
<dbReference type="PANTHER" id="PTHR34153:SF2">
    <property type="entry name" value="SI:CH211-262H13.3-RELATED"/>
    <property type="match status" value="1"/>
</dbReference>
<comment type="caution">
    <text evidence="3">The sequence shown here is derived from an EMBL/GenBank/DDBJ whole genome shotgun (WGS) entry which is preliminary data.</text>
</comment>
<dbReference type="Pfam" id="PF16064">
    <property type="entry name" value="DUF4806"/>
    <property type="match status" value="1"/>
</dbReference>
<keyword evidence="4" id="KW-1185">Reference proteome</keyword>
<evidence type="ECO:0000259" key="2">
    <source>
        <dbReference type="Pfam" id="PF16064"/>
    </source>
</evidence>
<reference evidence="3 4" key="2">
    <citation type="journal article" date="2023" name="Mol. Biol. Evol.">
        <title>Genomics of Secondarily Temperate Adaptation in the Only Non-Antarctic Icefish.</title>
        <authorList>
            <person name="Rivera-Colon A.G."/>
            <person name="Rayamajhi N."/>
            <person name="Minhas B.F."/>
            <person name="Madrigal G."/>
            <person name="Bilyk K.T."/>
            <person name="Yoon V."/>
            <person name="Hune M."/>
            <person name="Gregory S."/>
            <person name="Cheng C.H.C."/>
            <person name="Catchen J.M."/>
        </authorList>
    </citation>
    <scope>NUCLEOTIDE SEQUENCE [LARGE SCALE GENOMIC DNA]</scope>
    <source>
        <strain evidence="3">JMC-PN-2008</strain>
    </source>
</reference>
<feature type="domain" description="DUF4806" evidence="2">
    <location>
        <begin position="216"/>
        <end position="296"/>
    </location>
</feature>
<accession>A0AAN7XVH7</accession>
<evidence type="ECO:0000313" key="3">
    <source>
        <dbReference type="EMBL" id="KAK5867744.1"/>
    </source>
</evidence>
<organism evidence="3 4">
    <name type="scientific">Eleginops maclovinus</name>
    <name type="common">Patagonian blennie</name>
    <name type="synonym">Eleginus maclovinus</name>
    <dbReference type="NCBI Taxonomy" id="56733"/>
    <lineage>
        <taxon>Eukaryota</taxon>
        <taxon>Metazoa</taxon>
        <taxon>Chordata</taxon>
        <taxon>Craniata</taxon>
        <taxon>Vertebrata</taxon>
        <taxon>Euteleostomi</taxon>
        <taxon>Actinopterygii</taxon>
        <taxon>Neopterygii</taxon>
        <taxon>Teleostei</taxon>
        <taxon>Neoteleostei</taxon>
        <taxon>Acanthomorphata</taxon>
        <taxon>Eupercaria</taxon>
        <taxon>Perciformes</taxon>
        <taxon>Notothenioidei</taxon>
        <taxon>Eleginopidae</taxon>
        <taxon>Eleginops</taxon>
    </lineage>
</organism>
<dbReference type="Proteomes" id="UP001346869">
    <property type="component" value="Unassembled WGS sequence"/>
</dbReference>
<name>A0AAN7XVH7_ELEMC</name>
<dbReference type="PANTHER" id="PTHR34153">
    <property type="entry name" value="SI:CH211-262H13.3-RELATED-RELATED"/>
    <property type="match status" value="1"/>
</dbReference>